<evidence type="ECO:0000259" key="3">
    <source>
        <dbReference type="PROSITE" id="PS51371"/>
    </source>
</evidence>
<keyword evidence="1 2" id="KW-0129">CBS domain</keyword>
<evidence type="ECO:0000256" key="1">
    <source>
        <dbReference type="ARBA" id="ARBA00023122"/>
    </source>
</evidence>
<gene>
    <name evidence="4" type="ORF">C8N24_1820</name>
</gene>
<protein>
    <submittedName>
        <fullName evidence="4">CBS domain protein</fullName>
    </submittedName>
</protein>
<keyword evidence="5" id="KW-1185">Reference proteome</keyword>
<feature type="domain" description="CBS" evidence="3">
    <location>
        <begin position="72"/>
        <end position="127"/>
    </location>
</feature>
<dbReference type="EMBL" id="RBIL01000001">
    <property type="protein sequence ID" value="RKQ91981.1"/>
    <property type="molecule type" value="Genomic_DNA"/>
</dbReference>
<dbReference type="AlphaFoldDB" id="A0A660LGV2"/>
<dbReference type="RefSeq" id="WP_170178960.1">
    <property type="nucleotide sequence ID" value="NZ_RBIL01000001.1"/>
</dbReference>
<dbReference type="PANTHER" id="PTHR43080">
    <property type="entry name" value="CBS DOMAIN-CONTAINING PROTEIN CBSX3, MITOCHONDRIAL"/>
    <property type="match status" value="1"/>
</dbReference>
<evidence type="ECO:0000256" key="2">
    <source>
        <dbReference type="PROSITE-ProRule" id="PRU00703"/>
    </source>
</evidence>
<dbReference type="Pfam" id="PF00571">
    <property type="entry name" value="CBS"/>
    <property type="match status" value="2"/>
</dbReference>
<dbReference type="PANTHER" id="PTHR43080:SF2">
    <property type="entry name" value="CBS DOMAIN-CONTAINING PROTEIN"/>
    <property type="match status" value="1"/>
</dbReference>
<proteinExistence type="predicted"/>
<dbReference type="SMART" id="SM00116">
    <property type="entry name" value="CBS"/>
    <property type="match status" value="2"/>
</dbReference>
<dbReference type="InterPro" id="IPR046342">
    <property type="entry name" value="CBS_dom_sf"/>
</dbReference>
<feature type="domain" description="CBS" evidence="3">
    <location>
        <begin position="7"/>
        <end position="67"/>
    </location>
</feature>
<evidence type="ECO:0000313" key="5">
    <source>
        <dbReference type="Proteomes" id="UP000278962"/>
    </source>
</evidence>
<evidence type="ECO:0000313" key="4">
    <source>
        <dbReference type="EMBL" id="RKQ91981.1"/>
    </source>
</evidence>
<reference evidence="4 5" key="1">
    <citation type="submission" date="2018-10" db="EMBL/GenBank/DDBJ databases">
        <title>Genomic Encyclopedia of Archaeal and Bacterial Type Strains, Phase II (KMG-II): from individual species to whole genera.</title>
        <authorList>
            <person name="Goeker M."/>
        </authorList>
    </citation>
    <scope>NUCLEOTIDE SEQUENCE [LARGE SCALE GENOMIC DNA]</scope>
    <source>
        <strain evidence="4 5">DSM 14954</strain>
    </source>
</reference>
<dbReference type="SUPFAM" id="SSF54631">
    <property type="entry name" value="CBS-domain pair"/>
    <property type="match status" value="1"/>
</dbReference>
<comment type="caution">
    <text evidence="4">The sequence shown here is derived from an EMBL/GenBank/DDBJ whole genome shotgun (WGS) entry which is preliminary data.</text>
</comment>
<organism evidence="4 5">
    <name type="scientific">Solirubrobacter pauli</name>
    <dbReference type="NCBI Taxonomy" id="166793"/>
    <lineage>
        <taxon>Bacteria</taxon>
        <taxon>Bacillati</taxon>
        <taxon>Actinomycetota</taxon>
        <taxon>Thermoleophilia</taxon>
        <taxon>Solirubrobacterales</taxon>
        <taxon>Solirubrobacteraceae</taxon>
        <taxon>Solirubrobacter</taxon>
    </lineage>
</organism>
<dbReference type="InterPro" id="IPR051257">
    <property type="entry name" value="Diverse_CBS-Domain"/>
</dbReference>
<sequence length="139" mass="14736">MLVGEVMTEGAVTASPDTSVREVAGLMRSRNVGSVVLVAVDGRPVGFITDRDIVLSVVAQGRPWDDRAAEHASSPVIRAEPDMEVEEATQRMVRHGVRRLVVVEGGVVQGVVTLDDLSSRGLEPELSARVTRAALPALG</sequence>
<dbReference type="Gene3D" id="3.10.580.10">
    <property type="entry name" value="CBS-domain"/>
    <property type="match status" value="1"/>
</dbReference>
<dbReference type="Proteomes" id="UP000278962">
    <property type="component" value="Unassembled WGS sequence"/>
</dbReference>
<dbReference type="InterPro" id="IPR000644">
    <property type="entry name" value="CBS_dom"/>
</dbReference>
<name>A0A660LGV2_9ACTN</name>
<dbReference type="PROSITE" id="PS51371">
    <property type="entry name" value="CBS"/>
    <property type="match status" value="2"/>
</dbReference>
<accession>A0A660LGV2</accession>